<feature type="region of interest" description="Disordered" evidence="1">
    <location>
        <begin position="206"/>
        <end position="242"/>
    </location>
</feature>
<reference evidence="2" key="1">
    <citation type="submission" date="2011-02" db="EMBL/GenBank/DDBJ databases">
        <authorList>
            <person name="Aslett M."/>
        </authorList>
    </citation>
    <scope>NUCLEOTIDE SEQUENCE</scope>
    <source>
        <strain evidence="2">Liverpool</strain>
    </source>
</reference>
<evidence type="ECO:0000313" key="4">
    <source>
        <dbReference type="Proteomes" id="UP000007494"/>
    </source>
</evidence>
<dbReference type="InParanoid" id="F0VE18"/>
<proteinExistence type="predicted"/>
<dbReference type="OMA" id="GHCRRVE"/>
<reference evidence="4" key="3">
    <citation type="journal article" date="2012" name="PLoS Pathog.">
        <title>Comparative genomics of the apicomplexan parasites Toxoplasma gondii and Neospora caninum: Coccidia differing in host range and transmission strategy.</title>
        <authorList>
            <person name="Reid A.J."/>
            <person name="Vermont S.J."/>
            <person name="Cotton J.A."/>
            <person name="Harris D."/>
            <person name="Hill-Cawthorne G.A."/>
            <person name="Konen-Waisman S."/>
            <person name="Latham S.M."/>
            <person name="Mourier T."/>
            <person name="Norton R."/>
            <person name="Quail M.A."/>
            <person name="Sanders M."/>
            <person name="Shanmugam D."/>
            <person name="Sohal A."/>
            <person name="Wasmuth J.D."/>
            <person name="Brunk B."/>
            <person name="Grigg M.E."/>
            <person name="Howard J.C."/>
            <person name="Parkinson J."/>
            <person name="Roos D.S."/>
            <person name="Trees A.J."/>
            <person name="Berriman M."/>
            <person name="Pain A."/>
            <person name="Wastling J.M."/>
        </authorList>
    </citation>
    <scope>NUCLEOTIDE SEQUENCE [LARGE SCALE GENOMIC DNA]</scope>
    <source>
        <strain evidence="4">Liverpool</strain>
    </source>
</reference>
<dbReference type="OrthoDB" id="330676at2759"/>
<accession>F0VE18</accession>
<name>F0VE18_NEOCL</name>
<protein>
    <submittedName>
        <fullName evidence="2">Uncharacterized protein</fullName>
    </submittedName>
</protein>
<dbReference type="GeneID" id="13444671"/>
<reference evidence="3" key="4">
    <citation type="journal article" date="2015" name="PLoS ONE">
        <title>Comprehensive Evaluation of Toxoplasma gondii VEG and Neospora caninum LIV Genomes with Tachyzoite Stage Transcriptome and Proteome Defines Novel Transcript Features.</title>
        <authorList>
            <person name="Ramaprasad A."/>
            <person name="Mourier T."/>
            <person name="Naeem R."/>
            <person name="Malas T.B."/>
            <person name="Moussa E."/>
            <person name="Panigrahi A."/>
            <person name="Vermont S.J."/>
            <person name="Otto T.D."/>
            <person name="Wastling J."/>
            <person name="Pain A."/>
        </authorList>
    </citation>
    <scope>NUCLEOTIDE SEQUENCE</scope>
    <source>
        <strain evidence="3">Liverpool</strain>
    </source>
</reference>
<evidence type="ECO:0000313" key="3">
    <source>
        <dbReference type="EMBL" id="CEL65922.1"/>
    </source>
</evidence>
<dbReference type="EMBL" id="FR823387">
    <property type="protein sequence ID" value="CBZ51961.1"/>
    <property type="molecule type" value="Genomic_DNA"/>
</dbReference>
<evidence type="ECO:0000256" key="1">
    <source>
        <dbReference type="SAM" id="MobiDB-lite"/>
    </source>
</evidence>
<reference evidence="2" key="2">
    <citation type="submission" date="2011-03" db="EMBL/GenBank/DDBJ databases">
        <title>Comparative genomics and transcriptomics of Neospora caninum and Toxoplasma gondii.</title>
        <authorList>
            <person name="Reid A.J."/>
            <person name="Sohal A."/>
            <person name="Harris D."/>
            <person name="Quail M."/>
            <person name="Sanders M."/>
            <person name="Berriman M."/>
            <person name="Wastling J.M."/>
            <person name="Pain A."/>
        </authorList>
    </citation>
    <scope>NUCLEOTIDE SEQUENCE</scope>
    <source>
        <strain evidence="2">Liverpool</strain>
    </source>
</reference>
<dbReference type="Proteomes" id="UP000007494">
    <property type="component" value="Chromosome VI"/>
</dbReference>
<feature type="compositionally biased region" description="Polar residues" evidence="1">
    <location>
        <begin position="328"/>
        <end position="338"/>
    </location>
</feature>
<gene>
    <name evidence="3" type="ORF">BN1204_017530</name>
    <name evidence="2" type="ORF">NCLIV_017530</name>
</gene>
<feature type="region of interest" description="Disordered" evidence="1">
    <location>
        <begin position="323"/>
        <end position="442"/>
    </location>
</feature>
<dbReference type="AlphaFoldDB" id="F0VE18"/>
<dbReference type="eggNOG" id="ENOG502QYMG">
    <property type="taxonomic scope" value="Eukaryota"/>
</dbReference>
<dbReference type="EMBL" id="LN714480">
    <property type="protein sequence ID" value="CEL65922.1"/>
    <property type="molecule type" value="Genomic_DNA"/>
</dbReference>
<dbReference type="VEuPathDB" id="ToxoDB:NCLIV_017530"/>
<evidence type="ECO:0000313" key="2">
    <source>
        <dbReference type="EMBL" id="CBZ51961.1"/>
    </source>
</evidence>
<feature type="compositionally biased region" description="Polar residues" evidence="1">
    <location>
        <begin position="506"/>
        <end position="519"/>
    </location>
</feature>
<feature type="region of interest" description="Disordered" evidence="1">
    <location>
        <begin position="91"/>
        <end position="124"/>
    </location>
</feature>
<organism evidence="2 4">
    <name type="scientific">Neospora caninum (strain Liverpool)</name>
    <dbReference type="NCBI Taxonomy" id="572307"/>
    <lineage>
        <taxon>Eukaryota</taxon>
        <taxon>Sar</taxon>
        <taxon>Alveolata</taxon>
        <taxon>Apicomplexa</taxon>
        <taxon>Conoidasida</taxon>
        <taxon>Coccidia</taxon>
        <taxon>Eucoccidiorida</taxon>
        <taxon>Eimeriorina</taxon>
        <taxon>Sarcocystidae</taxon>
        <taxon>Neospora</taxon>
    </lineage>
</organism>
<feature type="compositionally biased region" description="Polar residues" evidence="1">
    <location>
        <begin position="111"/>
        <end position="120"/>
    </location>
</feature>
<feature type="compositionally biased region" description="Low complexity" evidence="1">
    <location>
        <begin position="485"/>
        <end position="495"/>
    </location>
</feature>
<feature type="region of interest" description="Disordered" evidence="1">
    <location>
        <begin position="481"/>
        <end position="519"/>
    </location>
</feature>
<sequence>MLTIRQAEEKIALLSARAAQMEAHCRRVQHAARKLAPVKKYVEAVSELLGETAEGSGESLMRRMVTLQSTNEELKRQLSDAVDRLEQRRLESKARQRLHQSRFAPKVYNQEEPSPTSSTPKDAALPPARFLDVLQAKECLKQIGELARKYKAIIKDADAEREKTRRRGQRSALPWSLTKLFSSRSSPRVGPLETCKTATLVATSRSPSAARVAGSPGFVISKGDRSETAAGDSGRSSPQPPLVVRQPLSVEVEVPSVVAGEDVVEFVFIKMNGGNHRSRPQTCNTSTLSTSVYQTSVSGRQCTQGSQLHFGYSSQQQRLLHSPVGSVKTATLSHSSASDRIPLPSESGNMPGQRRVVVSHNKLSRTSWLTQKNNRKRSKSAEEASPGRNSSSRWAVTRTKAALQQQKKRDSAVSLPKILAPDSSAVERRKKQRNTTKTARPTLVQPTFGCIGADLGRPTVPRAGNGSVTLSQRVRFACDTPLRNSSFSPPGSSEPSRGEQRLRASDLTTKVSLGSGSTRPPSIQRFAACSDSISIARMRTKKTLGISYSNSCTELRNIKGFQAGQVRERIEAMV</sequence>
<dbReference type="RefSeq" id="XP_003881994.1">
    <property type="nucleotide sequence ID" value="XM_003881945.1"/>
</dbReference>
<keyword evidence="4" id="KW-1185">Reference proteome</keyword>